<reference evidence="2 3" key="1">
    <citation type="submission" date="2021-11" db="EMBL/GenBank/DDBJ databases">
        <authorList>
            <person name="Depoorter E."/>
        </authorList>
    </citation>
    <scope>NUCLEOTIDE SEQUENCE [LARGE SCALE GENOMIC DNA]</scope>
    <source>
        <strain evidence="2 3">LMG 24289</strain>
    </source>
</reference>
<evidence type="ECO:0000313" key="2">
    <source>
        <dbReference type="EMBL" id="CAH0416270.1"/>
    </source>
</evidence>
<name>A0ABN8BK79_9LACO</name>
<evidence type="ECO:0000259" key="1">
    <source>
        <dbReference type="PROSITE" id="PS50943"/>
    </source>
</evidence>
<dbReference type="Gene3D" id="1.10.260.40">
    <property type="entry name" value="lambda repressor-like DNA-binding domains"/>
    <property type="match status" value="1"/>
</dbReference>
<dbReference type="SUPFAM" id="SSF47413">
    <property type="entry name" value="lambda repressor-like DNA-binding domains"/>
    <property type="match status" value="1"/>
</dbReference>
<sequence length="110" mass="12567">MNFEEKLIAIWSAKRPDIKSGRELERAIGLSNGQISKWRTSNPSQKTMQKIADFFHISVDSLLSGRIESTANQPVSNTDLASEGVFFYEGREISEDTMNFIRETLKRIQK</sequence>
<dbReference type="Proteomes" id="UP000789707">
    <property type="component" value="Unassembled WGS sequence"/>
</dbReference>
<dbReference type="InterPro" id="IPR010982">
    <property type="entry name" value="Lambda_DNA-bd_dom_sf"/>
</dbReference>
<dbReference type="PROSITE" id="PS50943">
    <property type="entry name" value="HTH_CROC1"/>
    <property type="match status" value="1"/>
</dbReference>
<protein>
    <recommendedName>
        <fullName evidence="1">HTH cro/C1-type domain-containing protein</fullName>
    </recommendedName>
</protein>
<accession>A0ABN8BK79</accession>
<proteinExistence type="predicted"/>
<dbReference type="InterPro" id="IPR001387">
    <property type="entry name" value="Cro/C1-type_HTH"/>
</dbReference>
<dbReference type="Pfam" id="PF01381">
    <property type="entry name" value="HTH_3"/>
    <property type="match status" value="1"/>
</dbReference>
<comment type="caution">
    <text evidence="2">The sequence shown here is derived from an EMBL/GenBank/DDBJ whole genome shotgun (WGS) entry which is preliminary data.</text>
</comment>
<feature type="domain" description="HTH cro/C1-type" evidence="1">
    <location>
        <begin position="22"/>
        <end position="62"/>
    </location>
</feature>
<dbReference type="EMBL" id="CAKKNS010000001">
    <property type="protein sequence ID" value="CAH0416270.1"/>
    <property type="molecule type" value="Genomic_DNA"/>
</dbReference>
<dbReference type="RefSeq" id="WP_230096330.1">
    <property type="nucleotide sequence ID" value="NZ_CAKKNS010000001.1"/>
</dbReference>
<dbReference type="CDD" id="cd00093">
    <property type="entry name" value="HTH_XRE"/>
    <property type="match status" value="1"/>
</dbReference>
<evidence type="ECO:0000313" key="3">
    <source>
        <dbReference type="Proteomes" id="UP000789707"/>
    </source>
</evidence>
<keyword evidence="3" id="KW-1185">Reference proteome</keyword>
<dbReference type="SMART" id="SM00530">
    <property type="entry name" value="HTH_XRE"/>
    <property type="match status" value="1"/>
</dbReference>
<gene>
    <name evidence="2" type="ORF">WFA24289_00569</name>
</gene>
<organism evidence="2 3">
    <name type="scientific">Periweissella fabaria</name>
    <dbReference type="NCBI Taxonomy" id="546157"/>
    <lineage>
        <taxon>Bacteria</taxon>
        <taxon>Bacillati</taxon>
        <taxon>Bacillota</taxon>
        <taxon>Bacilli</taxon>
        <taxon>Lactobacillales</taxon>
        <taxon>Lactobacillaceae</taxon>
        <taxon>Periweissella</taxon>
    </lineage>
</organism>